<feature type="region of interest" description="Disordered" evidence="1">
    <location>
        <begin position="207"/>
        <end position="228"/>
    </location>
</feature>
<keyword evidence="3" id="KW-1185">Reference proteome</keyword>
<dbReference type="PIRSF" id="PIRSF010372">
    <property type="entry name" value="PaiB"/>
    <property type="match status" value="1"/>
</dbReference>
<dbReference type="SUPFAM" id="SSF50475">
    <property type="entry name" value="FMN-binding split barrel"/>
    <property type="match status" value="1"/>
</dbReference>
<dbReference type="PANTHER" id="PTHR35802">
    <property type="entry name" value="PROTEASE SYNTHASE AND SPORULATION PROTEIN PAI 2"/>
    <property type="match status" value="1"/>
</dbReference>
<dbReference type="OrthoDB" id="9794948at2"/>
<dbReference type="EMBL" id="BKAL01000004">
    <property type="protein sequence ID" value="GEP68764.1"/>
    <property type="molecule type" value="Genomic_DNA"/>
</dbReference>
<dbReference type="Gene3D" id="2.30.110.10">
    <property type="entry name" value="Electron Transport, Fmn-binding Protein, Chain A"/>
    <property type="match status" value="1"/>
</dbReference>
<organism evidence="2 3">
    <name type="scientific">Cellulomonas soli</name>
    <dbReference type="NCBI Taxonomy" id="931535"/>
    <lineage>
        <taxon>Bacteria</taxon>
        <taxon>Bacillati</taxon>
        <taxon>Actinomycetota</taxon>
        <taxon>Actinomycetes</taxon>
        <taxon>Micrococcales</taxon>
        <taxon>Cellulomonadaceae</taxon>
        <taxon>Cellulomonas</taxon>
    </lineage>
</organism>
<dbReference type="AlphaFoldDB" id="A0A512PC30"/>
<dbReference type="PANTHER" id="PTHR35802:SF1">
    <property type="entry name" value="PROTEASE SYNTHASE AND SPORULATION PROTEIN PAI 2"/>
    <property type="match status" value="1"/>
</dbReference>
<evidence type="ECO:0000313" key="3">
    <source>
        <dbReference type="Proteomes" id="UP000321798"/>
    </source>
</evidence>
<accession>A0A512PC30</accession>
<dbReference type="RefSeq" id="WP_146952541.1">
    <property type="nucleotide sequence ID" value="NZ_BAABBJ010000003.1"/>
</dbReference>
<protein>
    <submittedName>
        <fullName evidence="2">Transcriptional regulator</fullName>
    </submittedName>
</protein>
<dbReference type="Pfam" id="PF04299">
    <property type="entry name" value="FMN_bind_2"/>
    <property type="match status" value="1"/>
</dbReference>
<gene>
    <name evidence="2" type="ORF">CSO01_14790</name>
</gene>
<sequence>MIDTPAYALTDEDRLRALVREHGWATLISPTPDGVIASHLPVVLEDGDELAVVGHLGRPDDEQHDLGSGREVLLVVQGPHGYVSPGWYGYGPAVPTWNYVAAHLYGTLERLSPQATLQVLADTVDRYEHVMPAPVRMADVAEYAHRIAHGTAGFRLRVTRWQGKAKLSQDKPPEVRRRVEQALREDPHYAVPALADAVLDEMTRDEMARDEMARDELARSAADEGDAR</sequence>
<name>A0A512PC30_9CELL</name>
<proteinExistence type="predicted"/>
<evidence type="ECO:0000313" key="2">
    <source>
        <dbReference type="EMBL" id="GEP68764.1"/>
    </source>
</evidence>
<evidence type="ECO:0000256" key="1">
    <source>
        <dbReference type="SAM" id="MobiDB-lite"/>
    </source>
</evidence>
<dbReference type="InterPro" id="IPR007396">
    <property type="entry name" value="TR_PAI2-type"/>
</dbReference>
<dbReference type="Proteomes" id="UP000321798">
    <property type="component" value="Unassembled WGS sequence"/>
</dbReference>
<reference evidence="2 3" key="1">
    <citation type="submission" date="2019-07" db="EMBL/GenBank/DDBJ databases">
        <title>Whole genome shotgun sequence of Cellulomonas soli NBRC 109434.</title>
        <authorList>
            <person name="Hosoyama A."/>
            <person name="Uohara A."/>
            <person name="Ohji S."/>
            <person name="Ichikawa N."/>
        </authorList>
    </citation>
    <scope>NUCLEOTIDE SEQUENCE [LARGE SCALE GENOMIC DNA]</scope>
    <source>
        <strain evidence="2 3">NBRC 109434</strain>
    </source>
</reference>
<dbReference type="InterPro" id="IPR012349">
    <property type="entry name" value="Split_barrel_FMN-bd"/>
</dbReference>
<comment type="caution">
    <text evidence="2">The sequence shown here is derived from an EMBL/GenBank/DDBJ whole genome shotgun (WGS) entry which is preliminary data.</text>
</comment>